<sequence length="237" mass="26058">MLKKRFATIFILAAFWASSSTANIVITGTRVIYPSDAKNVSVQLTNVGDSPSLVQAWIDDGDANTPPEKIQTPFVITPPISRVDGNKGQTLRLIYTGGSLPSDRESLFYLNVLDIPPSPKDKSKNYLQIALRSRIKLFYRPANLSLSPSEAYTKVKWQLKGKQLQVDNPTPYYITYVGAGVGQGKNMAKTSRANMIAPFSKAVFELNKVPSGKDTTVQWDILNDYGSDSLGSSPLQH</sequence>
<accession>A0A0A2XIV8</accession>
<name>A0A0A2XIV8_9PAST</name>
<dbReference type="InterPro" id="IPR001829">
    <property type="entry name" value="Pili_assmbl_chaperone_bac"/>
</dbReference>
<keyword evidence="4 11" id="KW-0732">Signal</keyword>
<dbReference type="InterPro" id="IPR018046">
    <property type="entry name" value="Pili_assmbl_chaperone_CS"/>
</dbReference>
<dbReference type="RefSeq" id="WP_039089455.1">
    <property type="nucleotide sequence ID" value="NZ_JPXY01000024.1"/>
</dbReference>
<evidence type="ECO:0000256" key="6">
    <source>
        <dbReference type="ARBA" id="ARBA00023186"/>
    </source>
</evidence>
<evidence type="ECO:0000256" key="5">
    <source>
        <dbReference type="ARBA" id="ARBA00022764"/>
    </source>
</evidence>
<dbReference type="GO" id="GO:0071555">
    <property type="term" value="P:cell wall organization"/>
    <property type="evidence" value="ECO:0007669"/>
    <property type="project" value="InterPro"/>
</dbReference>
<evidence type="ECO:0000256" key="9">
    <source>
        <dbReference type="ARBA" id="ARBA00071520"/>
    </source>
</evidence>
<dbReference type="AlphaFoldDB" id="A0A0A2XIV8"/>
<feature type="chain" id="PRO_5002007930" description="Chaperone protein HifB" evidence="11">
    <location>
        <begin position="23"/>
        <end position="237"/>
    </location>
</feature>
<evidence type="ECO:0000256" key="2">
    <source>
        <dbReference type="ARBA" id="ARBA00007399"/>
    </source>
</evidence>
<feature type="domain" description="Pili assembly chaperone C-terminal" evidence="13">
    <location>
        <begin position="166"/>
        <end position="227"/>
    </location>
</feature>
<keyword evidence="5" id="KW-0574">Periplasm</keyword>
<dbReference type="EMBL" id="JPXY01000024">
    <property type="protein sequence ID" value="KGQ32276.1"/>
    <property type="molecule type" value="Genomic_DNA"/>
</dbReference>
<feature type="domain" description="Pili assembly chaperone N-terminal" evidence="12">
    <location>
        <begin position="24"/>
        <end position="144"/>
    </location>
</feature>
<reference evidence="14 15" key="1">
    <citation type="submission" date="2014-08" db="EMBL/GenBank/DDBJ databases">
        <title>Chaperone-usher fimbriae in a diverse selection of Gallibacterium genomes.</title>
        <authorList>
            <person name="Kudirkiene E."/>
            <person name="Bager R.J."/>
            <person name="Johnson T.J."/>
            <person name="Bojesen A.M."/>
        </authorList>
    </citation>
    <scope>NUCLEOTIDE SEQUENCE [LARGE SCALE GENOMIC DNA]</scope>
    <source>
        <strain evidence="14 15">CCM5976</strain>
    </source>
</reference>
<dbReference type="InterPro" id="IPR016148">
    <property type="entry name" value="Pili_assmbl_chaperone_C"/>
</dbReference>
<keyword evidence="3" id="KW-1029">Fimbrium biogenesis</keyword>
<dbReference type="GO" id="GO:0030288">
    <property type="term" value="C:outer membrane-bounded periplasmic space"/>
    <property type="evidence" value="ECO:0007669"/>
    <property type="project" value="InterPro"/>
</dbReference>
<comment type="caution">
    <text evidence="14">The sequence shown here is derived from an EMBL/GenBank/DDBJ whole genome shotgun (WGS) entry which is preliminary data.</text>
</comment>
<proteinExistence type="inferred from homology"/>
<dbReference type="SUPFAM" id="SSF49354">
    <property type="entry name" value="PapD-like"/>
    <property type="match status" value="1"/>
</dbReference>
<dbReference type="PROSITE" id="PS00635">
    <property type="entry name" value="PILI_CHAPERONE"/>
    <property type="match status" value="1"/>
</dbReference>
<dbReference type="SUPFAM" id="SSF49584">
    <property type="entry name" value="Periplasmic chaperone C-domain"/>
    <property type="match status" value="1"/>
</dbReference>
<comment type="function">
    <text evidence="8">Mediates assembly of pili by forming soluble multimeric complexes with pili subunits as an intermediate step in the assembly process. This protein is involved in type B pili (HifA) assembly.</text>
</comment>
<evidence type="ECO:0000259" key="12">
    <source>
        <dbReference type="Pfam" id="PF00345"/>
    </source>
</evidence>
<dbReference type="InterPro" id="IPR050643">
    <property type="entry name" value="Periplasmic_pilus_chap"/>
</dbReference>
<dbReference type="PRINTS" id="PR00969">
    <property type="entry name" value="CHAPERONPILI"/>
</dbReference>
<dbReference type="Gene3D" id="2.60.40.10">
    <property type="entry name" value="Immunoglobulins"/>
    <property type="match status" value="2"/>
</dbReference>
<evidence type="ECO:0000256" key="10">
    <source>
        <dbReference type="RuleBase" id="RU003918"/>
    </source>
</evidence>
<organism evidence="14 15">
    <name type="scientific">Gallibacterium genomosp. 2</name>
    <dbReference type="NCBI Taxonomy" id="155517"/>
    <lineage>
        <taxon>Bacteria</taxon>
        <taxon>Pseudomonadati</taxon>
        <taxon>Pseudomonadota</taxon>
        <taxon>Gammaproteobacteria</taxon>
        <taxon>Pasteurellales</taxon>
        <taxon>Pasteurellaceae</taxon>
        <taxon>Gallibacterium</taxon>
    </lineage>
</organism>
<dbReference type="Proteomes" id="UP000030418">
    <property type="component" value="Unassembled WGS sequence"/>
</dbReference>
<dbReference type="PANTHER" id="PTHR30251">
    <property type="entry name" value="PILUS ASSEMBLY CHAPERONE"/>
    <property type="match status" value="1"/>
</dbReference>
<dbReference type="InterPro" id="IPR036316">
    <property type="entry name" value="Pili_assmbl_chap_C_dom_sf"/>
</dbReference>
<evidence type="ECO:0000256" key="1">
    <source>
        <dbReference type="ARBA" id="ARBA00004418"/>
    </source>
</evidence>
<evidence type="ECO:0000259" key="13">
    <source>
        <dbReference type="Pfam" id="PF02753"/>
    </source>
</evidence>
<dbReference type="InterPro" id="IPR008962">
    <property type="entry name" value="PapD-like_sf"/>
</dbReference>
<dbReference type="Pfam" id="PF02753">
    <property type="entry name" value="PapD_C"/>
    <property type="match status" value="1"/>
</dbReference>
<dbReference type="PANTHER" id="PTHR30251:SF2">
    <property type="entry name" value="FIMBRIAL CHAPERONE YADV-RELATED"/>
    <property type="match status" value="1"/>
</dbReference>
<dbReference type="FunFam" id="2.60.40.10:FF:000458">
    <property type="entry name" value="Molecular chaperone FimC"/>
    <property type="match status" value="1"/>
</dbReference>
<comment type="subcellular location">
    <subcellularLocation>
        <location evidence="1 10">Periplasm</location>
    </subcellularLocation>
</comment>
<dbReference type="Pfam" id="PF00345">
    <property type="entry name" value="PapD_N"/>
    <property type="match status" value="1"/>
</dbReference>
<gene>
    <name evidence="14" type="ORF">P375_05630</name>
</gene>
<evidence type="ECO:0000256" key="11">
    <source>
        <dbReference type="SAM" id="SignalP"/>
    </source>
</evidence>
<evidence type="ECO:0000256" key="4">
    <source>
        <dbReference type="ARBA" id="ARBA00022729"/>
    </source>
</evidence>
<evidence type="ECO:0000256" key="7">
    <source>
        <dbReference type="ARBA" id="ARBA00023319"/>
    </source>
</evidence>
<evidence type="ECO:0000313" key="15">
    <source>
        <dbReference type="Proteomes" id="UP000030418"/>
    </source>
</evidence>
<dbReference type="InterPro" id="IPR016147">
    <property type="entry name" value="Pili_assmbl_chaperone_N"/>
</dbReference>
<keyword evidence="7" id="KW-0393">Immunoglobulin domain</keyword>
<feature type="signal peptide" evidence="11">
    <location>
        <begin position="1"/>
        <end position="22"/>
    </location>
</feature>
<evidence type="ECO:0000313" key="14">
    <source>
        <dbReference type="EMBL" id="KGQ32276.1"/>
    </source>
</evidence>
<dbReference type="InterPro" id="IPR013783">
    <property type="entry name" value="Ig-like_fold"/>
</dbReference>
<keyword evidence="15" id="KW-1185">Reference proteome</keyword>
<evidence type="ECO:0000256" key="3">
    <source>
        <dbReference type="ARBA" id="ARBA00022558"/>
    </source>
</evidence>
<protein>
    <recommendedName>
        <fullName evidence="9">Chaperone protein HifB</fullName>
    </recommendedName>
</protein>
<comment type="similarity">
    <text evidence="2 10">Belongs to the periplasmic pilus chaperone family.</text>
</comment>
<evidence type="ECO:0000256" key="8">
    <source>
        <dbReference type="ARBA" id="ARBA00057511"/>
    </source>
</evidence>
<keyword evidence="6 10" id="KW-0143">Chaperone</keyword>